<dbReference type="Gene3D" id="3.10.28.10">
    <property type="entry name" value="Homing endonucleases"/>
    <property type="match status" value="2"/>
</dbReference>
<feature type="domain" description="Homing endonuclease LAGLIDADG" evidence="2">
    <location>
        <begin position="38"/>
        <end position="129"/>
    </location>
</feature>
<comment type="function">
    <text evidence="1">Mitochondrial DNA endonuclease involved in intron homing.</text>
</comment>
<evidence type="ECO:0000256" key="1">
    <source>
        <dbReference type="ARBA" id="ARBA00002670"/>
    </source>
</evidence>
<reference evidence="3" key="1">
    <citation type="submission" date="2018-08" db="EMBL/GenBank/DDBJ databases">
        <title>Comparative mitochondrial genomics of the basidiomycete Termitomyces.</title>
        <authorList>
            <person name="Nieuwenhuis M."/>
        </authorList>
    </citation>
    <scope>NUCLEOTIDE SEQUENCE</scope>
    <source>
        <strain evidence="3">Bzo6</strain>
    </source>
</reference>
<evidence type="ECO:0000259" key="2">
    <source>
        <dbReference type="Pfam" id="PF00961"/>
    </source>
</evidence>
<dbReference type="GO" id="GO:0004519">
    <property type="term" value="F:endonuclease activity"/>
    <property type="evidence" value="ECO:0007669"/>
    <property type="project" value="UniProtKB-KW"/>
</dbReference>
<dbReference type="InterPro" id="IPR004860">
    <property type="entry name" value="LAGLIDADG_dom"/>
</dbReference>
<dbReference type="GO" id="GO:0005739">
    <property type="term" value="C:mitochondrion"/>
    <property type="evidence" value="ECO:0007669"/>
    <property type="project" value="UniProtKB-ARBA"/>
</dbReference>
<dbReference type="Pfam" id="PF00961">
    <property type="entry name" value="LAGLIDADG_1"/>
    <property type="match status" value="2"/>
</dbReference>
<keyword evidence="3" id="KW-0378">Hydrolase</keyword>
<dbReference type="AlphaFoldDB" id="A0A386TYB3"/>
<dbReference type="OrthoDB" id="289162at2759"/>
<evidence type="ECO:0000313" key="3">
    <source>
        <dbReference type="EMBL" id="AYE93088.1"/>
    </source>
</evidence>
<keyword evidence="3" id="KW-0255">Endonuclease</keyword>
<sequence length="415" mass="47786">MRVVANNLIDMSLNPLIYGLFNKQKPSKLNKEEYSRWLTGFIDGEGNFQVYLDRNYLRVMFRIRLHIDDIAVLLSIRDFLGVGRVNKDGNSCLFIISDITALTTILFPLLDKYGLFTTKWLDFLDFKVVVRHLSTSKTTRLTSIQEDWIKSIMSGMISGRTKYNYDLIPTLIVNPYWLLGFIEAEGTFGIKNLSTYFQIGQNIRNSMVLNQIANYLELLPKSFKFSIKTQPPVVSHVINNKTEVKVLMINNIDALHDYLMFFLLNMPFQTRKYKDFLLWCLVLHLHKQGYFYLLEGRSLVYLISQYINDGRYSTNVHRGKTPEISYINQVLSLKLPVALQPEMLHVDLAKACAQIIKKRSIYVYDKGELIKGSPFASYSSAMGAIGYSKSSIWARRSIDTGKVVGGRFTFYSNPI</sequence>
<dbReference type="PANTHER" id="PTHR36181:SF2">
    <property type="entry name" value="INTRON-ENCODED ENDONUCLEASE AI3-RELATED"/>
    <property type="match status" value="1"/>
</dbReference>
<protein>
    <submittedName>
        <fullName evidence="3">LAGLIDADG homing endonuclease</fullName>
    </submittedName>
</protein>
<dbReference type="PANTHER" id="PTHR36181">
    <property type="entry name" value="INTRON-ENCODED ENDONUCLEASE AI3-RELATED"/>
    <property type="match status" value="1"/>
</dbReference>
<keyword evidence="3" id="KW-0496">Mitochondrion</keyword>
<dbReference type="InterPro" id="IPR051289">
    <property type="entry name" value="LAGLIDADG_Endonuclease"/>
</dbReference>
<dbReference type="InterPro" id="IPR027434">
    <property type="entry name" value="Homing_endonucl"/>
</dbReference>
<accession>A0A386TYB3</accession>
<name>A0A386TYB3_9AGAR</name>
<keyword evidence="3" id="KW-0540">Nuclease</keyword>
<dbReference type="SUPFAM" id="SSF55608">
    <property type="entry name" value="Homing endonucleases"/>
    <property type="match status" value="2"/>
</dbReference>
<proteinExistence type="predicted"/>
<geneLocation type="mitochondrion" evidence="3"/>
<dbReference type="EMBL" id="MH725792">
    <property type="protein sequence ID" value="AYE93088.1"/>
    <property type="molecule type" value="Genomic_DNA"/>
</dbReference>
<feature type="domain" description="Homing endonuclease LAGLIDADG" evidence="2">
    <location>
        <begin position="178"/>
        <end position="282"/>
    </location>
</feature>
<organism evidence="3">
    <name type="scientific">Blastosporella zonata</name>
    <dbReference type="NCBI Taxonomy" id="530045"/>
    <lineage>
        <taxon>Eukaryota</taxon>
        <taxon>Fungi</taxon>
        <taxon>Dikarya</taxon>
        <taxon>Basidiomycota</taxon>
        <taxon>Agaricomycotina</taxon>
        <taxon>Agaricomycetes</taxon>
        <taxon>Agaricomycetidae</taxon>
        <taxon>Agaricales</taxon>
        <taxon>Tricholomatineae</taxon>
        <taxon>Lyophyllaceae</taxon>
        <taxon>Blastosporella</taxon>
    </lineage>
</organism>
<gene>
    <name evidence="3" type="ORF">C0991_000025</name>
</gene>